<dbReference type="Gene3D" id="3.30.450.40">
    <property type="match status" value="1"/>
</dbReference>
<sequence>MIKIELPGFETFGLFSIDHEFIIYKSLDKSSRERVLLKILRQKKPTLKEIQKIHHDFRISNFIKGPKIQNSLELIRHEGAPILVIEDCDSVPLSKLFPNGVNSVEKFFEIALEISFALKEIHEKGILHKALRPGNVWIQRQTGKIKITDFSSATFSAKDNSPSVEPHLPAEILSYVPPELTGRLSRVLDLRADFYSLGIIFHQMIAGTPPFTSKNRNEILHAHLARKPVPLHTVRKELPIAVSLIVSKLLEKDPDQRYASIEGLIHDLDRCFKDFQNGNMNSIFVPGSRDVPKLTFETSALYGRDKEKSVLESSLQKVFRGDTDLVFITGDSGSGKTALAKSFLKSVSERGGVAVQGKFDQYETSFPFGGLIHSLRGLVSILLSKEEKEIQEFKRLIAQYAGANGKILLDHIPELEYVLGPQPPLSELPPDENRIRFYYTLRNFIRAVSEMSRPLVLYMDDLQWADPASLKFIETLLIYSKIKNLLCILSFRSEAVEFTSPFSKFLESIENNKIRKSRITIDPLDEKNIYRLLQDLAPGSEKQTRSVTAVFQNKTLGNPFAIIQLLRSCRKRNFISYQFESKLWEWDLEKVGGLPVADNVVGLLCDRLRELTPEVRDLLGACSCLGERFSLEFVSKLYFFDTEKLNQTLWEAVKDGLITPSQNPDRFLFERSYSPERMFGFSHDRIRQAAYTLLEKSKRKEFHKRVGTALLAFHGPEPKDRVLFQITNHLNQAIDTIDEKTLRNDLTNLNYKAGLQAKSSGSYESSLKYLKFALDSLNRERRIEDLEFYSNVILETAEAEYLLNNYEKAIFYLDSLENLNIHDLQYIRTNAIRVRLYSKMNRVEDAVLAGLRAMKRFKIRIPSSRFAINLALLKELFLSLILSKGKSDFELVQIKENEKAEYRALIDLFADLGPSAFTYNQNLFALIVLKMFNISLTEGVSRSSPIAYGGYGMIVNQTFKDLDQAMRYSKLALDLNERIPFDLVKRKVQYVYSAYLCHWKRHISLDIDLLDEVHNGALENGDIFYAGFSLQAKIQKKIFASYPINELLKDADSAGKYFKAARDDFAFMIAKSSHQFVKALAGKTSSLDSLDDSEFQTEDFERRILEDKNYTALSYYHHDLMKLYYFSGQFQKALISGDKGERLIQNAFGLIPFPEFWFYYGLTILANFHEFSLLDRIKYSKKLNLLFSYFEKWSGDCPENFMGLLQLLRAERERVRGKISETIIGYEKAIKLLQGSGFVSFQALSNEIASEFHSKIGNLSLQNHYMGRAIDLYSRWGASAKVADLKGRFSNRPDFSLSIETKKKGFPNRNPNLDREIILTTYNILSKEIILDNLLRKLIRIAIQTAGATRAIYFHLYDKNPTVYLTGQSGETGIAVEKFPELDETQYPISYLNYVLRTGKMISTGVSDTSSSSRDFADPYIAEKKPRSMICIPLIYAGELKGILYLENRMVDGVFEKNNIQTLKLIAGQAAISIENANLYAELEKKVAERTSELNDTIRLLQKDLLYAQKIQDKILPEPEVTLSGIHILTKYVPMTQVGGDIYDYAEISPGKVRIFLADATGHGVQAALVTMLIKSEYESLKYLNISPSEVISELNKTVIVKYGTLKFFFSCLVADVNAEEKTLLYSAAGHPDQFYLSGSTITKLPRSGPIIGIPAKKKYDSRFLKISKGDKLFFFSDGIIEEFNSSKEAFGENRLLKSILKEPFGPVSEIVQMVFADLQSFLSGQKVVDDITFLSVEIL</sequence>
<dbReference type="PANTHER" id="PTHR43642">
    <property type="entry name" value="HYBRID SIGNAL TRANSDUCTION HISTIDINE KINASE G"/>
    <property type="match status" value="1"/>
</dbReference>
<dbReference type="InterPro" id="IPR001932">
    <property type="entry name" value="PPM-type_phosphatase-like_dom"/>
</dbReference>
<dbReference type="GO" id="GO:0005524">
    <property type="term" value="F:ATP binding"/>
    <property type="evidence" value="ECO:0007669"/>
    <property type="project" value="InterPro"/>
</dbReference>
<dbReference type="PROSITE" id="PS00675">
    <property type="entry name" value="SIGMA54_INTERACT_1"/>
    <property type="match status" value="1"/>
</dbReference>
<comment type="caution">
    <text evidence="2">The sequence shown here is derived from an EMBL/GenBank/DDBJ whole genome shotgun (WGS) entry which is preliminary data.</text>
</comment>
<dbReference type="Gene3D" id="3.40.50.300">
    <property type="entry name" value="P-loop containing nucleotide triphosphate hydrolases"/>
    <property type="match status" value="1"/>
</dbReference>
<dbReference type="Gene3D" id="1.10.510.10">
    <property type="entry name" value="Transferase(Phosphotransferase) domain 1"/>
    <property type="match status" value="1"/>
</dbReference>
<dbReference type="SMART" id="SM00331">
    <property type="entry name" value="PP2C_SIG"/>
    <property type="match status" value="1"/>
</dbReference>
<dbReference type="Gene3D" id="3.60.40.10">
    <property type="entry name" value="PPM-type phosphatase domain"/>
    <property type="match status" value="1"/>
</dbReference>
<accession>M6CUK7</accession>
<dbReference type="PANTHER" id="PTHR43642:SF1">
    <property type="entry name" value="HYBRID SIGNAL TRANSDUCTION HISTIDINE KINASE G"/>
    <property type="match status" value="1"/>
</dbReference>
<dbReference type="SUPFAM" id="SSF52540">
    <property type="entry name" value="P-loop containing nucleoside triphosphate hydrolases"/>
    <property type="match status" value="1"/>
</dbReference>
<dbReference type="InterPro" id="IPR003018">
    <property type="entry name" value="GAF"/>
</dbReference>
<dbReference type="Pfam" id="PF07228">
    <property type="entry name" value="SpoIIE"/>
    <property type="match status" value="1"/>
</dbReference>
<dbReference type="InterPro" id="IPR053159">
    <property type="entry name" value="Hybrid_Histidine_Kinase"/>
</dbReference>
<dbReference type="InterPro" id="IPR027417">
    <property type="entry name" value="P-loop_NTPase"/>
</dbReference>
<dbReference type="GO" id="GO:0004672">
    <property type="term" value="F:protein kinase activity"/>
    <property type="evidence" value="ECO:0007669"/>
    <property type="project" value="InterPro"/>
</dbReference>
<dbReference type="OrthoDB" id="9801841at2"/>
<dbReference type="SMART" id="SM00065">
    <property type="entry name" value="GAF"/>
    <property type="match status" value="1"/>
</dbReference>
<dbReference type="InterPro" id="IPR041664">
    <property type="entry name" value="AAA_16"/>
</dbReference>
<gene>
    <name evidence="2" type="ORF">LEP1GSC194_3600</name>
</gene>
<dbReference type="InterPro" id="IPR011009">
    <property type="entry name" value="Kinase-like_dom_sf"/>
</dbReference>
<dbReference type="InterPro" id="IPR029016">
    <property type="entry name" value="GAF-like_dom_sf"/>
</dbReference>
<dbReference type="SUPFAM" id="SSF56112">
    <property type="entry name" value="Protein kinase-like (PK-like)"/>
    <property type="match status" value="1"/>
</dbReference>
<dbReference type="EMBL" id="ANIK01000035">
    <property type="protein sequence ID" value="EMJ95399.1"/>
    <property type="molecule type" value="Genomic_DNA"/>
</dbReference>
<reference evidence="2 3" key="1">
    <citation type="submission" date="2013-01" db="EMBL/GenBank/DDBJ databases">
        <authorList>
            <person name="Harkins D.M."/>
            <person name="Durkin A.S."/>
            <person name="Brinkac L.M."/>
            <person name="Haft D.H."/>
            <person name="Selengut J.D."/>
            <person name="Sanka R."/>
            <person name="DePew J."/>
            <person name="Purushe J."/>
            <person name="Galloway R.L."/>
            <person name="Vinetz J.M."/>
            <person name="Sutton G.G."/>
            <person name="Nierman W.C."/>
            <person name="Fouts D.E."/>
        </authorList>
    </citation>
    <scope>NUCLEOTIDE SEQUENCE [LARGE SCALE GENOMIC DNA]</scope>
    <source>
        <strain evidence="2 3">79601</strain>
    </source>
</reference>
<name>M6CUK7_9LEPT</name>
<dbReference type="InterPro" id="IPR036457">
    <property type="entry name" value="PPM-type-like_dom_sf"/>
</dbReference>
<feature type="domain" description="Protein kinase" evidence="1">
    <location>
        <begin position="9"/>
        <end position="269"/>
    </location>
</feature>
<dbReference type="Pfam" id="PF00069">
    <property type="entry name" value="Pkinase"/>
    <property type="match status" value="1"/>
</dbReference>
<evidence type="ECO:0000313" key="3">
    <source>
        <dbReference type="Proteomes" id="UP000011988"/>
    </source>
</evidence>
<dbReference type="SUPFAM" id="SSF81901">
    <property type="entry name" value="HCP-like"/>
    <property type="match status" value="1"/>
</dbReference>
<dbReference type="PATRIC" id="fig|1218565.3.peg.1949"/>
<evidence type="ECO:0000259" key="1">
    <source>
        <dbReference type="PROSITE" id="PS50011"/>
    </source>
</evidence>
<dbReference type="Proteomes" id="UP000011988">
    <property type="component" value="Unassembled WGS sequence"/>
</dbReference>
<organism evidence="2 3">
    <name type="scientific">Leptospira alstonii serovar Sichuan str. 79601</name>
    <dbReference type="NCBI Taxonomy" id="1218565"/>
    <lineage>
        <taxon>Bacteria</taxon>
        <taxon>Pseudomonadati</taxon>
        <taxon>Spirochaetota</taxon>
        <taxon>Spirochaetia</taxon>
        <taxon>Leptospirales</taxon>
        <taxon>Leptospiraceae</taxon>
        <taxon>Leptospira</taxon>
    </lineage>
</organism>
<protein>
    <submittedName>
        <fullName evidence="2">Stage II sporulation protein E</fullName>
    </submittedName>
</protein>
<dbReference type="SMART" id="SM00220">
    <property type="entry name" value="S_TKc"/>
    <property type="match status" value="1"/>
</dbReference>
<proteinExistence type="predicted"/>
<dbReference type="RefSeq" id="WP_020773241.1">
    <property type="nucleotide sequence ID" value="NZ_ANIK01000035.1"/>
</dbReference>
<dbReference type="Pfam" id="PF13191">
    <property type="entry name" value="AAA_16"/>
    <property type="match status" value="1"/>
</dbReference>
<evidence type="ECO:0000313" key="2">
    <source>
        <dbReference type="EMBL" id="EMJ95399.1"/>
    </source>
</evidence>
<dbReference type="InterPro" id="IPR000719">
    <property type="entry name" value="Prot_kinase_dom"/>
</dbReference>
<dbReference type="SUPFAM" id="SSF55781">
    <property type="entry name" value="GAF domain-like"/>
    <property type="match status" value="1"/>
</dbReference>
<dbReference type="Pfam" id="PF13185">
    <property type="entry name" value="GAF_2"/>
    <property type="match status" value="1"/>
</dbReference>
<dbReference type="PROSITE" id="PS50011">
    <property type="entry name" value="PROTEIN_KINASE_DOM"/>
    <property type="match status" value="1"/>
</dbReference>
<dbReference type="InterPro" id="IPR025662">
    <property type="entry name" value="Sigma_54_int_dom_ATP-bd_1"/>
</dbReference>